<dbReference type="AlphaFoldDB" id="A0A7J6VS10"/>
<keyword evidence="2" id="KW-1185">Reference proteome</keyword>
<organism evidence="1 2">
    <name type="scientific">Thalictrum thalictroides</name>
    <name type="common">Rue-anemone</name>
    <name type="synonym">Anemone thalictroides</name>
    <dbReference type="NCBI Taxonomy" id="46969"/>
    <lineage>
        <taxon>Eukaryota</taxon>
        <taxon>Viridiplantae</taxon>
        <taxon>Streptophyta</taxon>
        <taxon>Embryophyta</taxon>
        <taxon>Tracheophyta</taxon>
        <taxon>Spermatophyta</taxon>
        <taxon>Magnoliopsida</taxon>
        <taxon>Ranunculales</taxon>
        <taxon>Ranunculaceae</taxon>
        <taxon>Thalictroideae</taxon>
        <taxon>Thalictrum</taxon>
    </lineage>
</organism>
<protein>
    <submittedName>
        <fullName evidence="1">Uncharacterized protein</fullName>
    </submittedName>
</protein>
<reference evidence="1 2" key="1">
    <citation type="submission" date="2020-06" db="EMBL/GenBank/DDBJ databases">
        <title>Transcriptomic and genomic resources for Thalictrum thalictroides and T. hernandezii: Facilitating candidate gene discovery in an emerging model plant lineage.</title>
        <authorList>
            <person name="Arias T."/>
            <person name="Riano-Pachon D.M."/>
            <person name="Di Stilio V.S."/>
        </authorList>
    </citation>
    <scope>NUCLEOTIDE SEQUENCE [LARGE SCALE GENOMIC DNA]</scope>
    <source>
        <strain evidence="2">cv. WT478/WT964</strain>
        <tissue evidence="1">Leaves</tissue>
    </source>
</reference>
<sequence>MLSLAFGSWSMYSHYKQNYFVIVIVDNLRSLTEFPLFLVQCLRLVIRSHQDKQLELLEPFFSRYVLHPLKAKKSLHQGPV</sequence>
<evidence type="ECO:0000313" key="1">
    <source>
        <dbReference type="EMBL" id="KAF5187541.1"/>
    </source>
</evidence>
<evidence type="ECO:0000313" key="2">
    <source>
        <dbReference type="Proteomes" id="UP000554482"/>
    </source>
</evidence>
<gene>
    <name evidence="1" type="ORF">FRX31_022870</name>
</gene>
<dbReference type="Proteomes" id="UP000554482">
    <property type="component" value="Unassembled WGS sequence"/>
</dbReference>
<name>A0A7J6VS10_THATH</name>
<comment type="caution">
    <text evidence="1">The sequence shown here is derived from an EMBL/GenBank/DDBJ whole genome shotgun (WGS) entry which is preliminary data.</text>
</comment>
<accession>A0A7J6VS10</accession>
<dbReference type="EMBL" id="JABWDY010027868">
    <property type="protein sequence ID" value="KAF5187541.1"/>
    <property type="molecule type" value="Genomic_DNA"/>
</dbReference>
<proteinExistence type="predicted"/>